<dbReference type="SUPFAM" id="SSF53218">
    <property type="entry name" value="Molybdenum cofactor biosynthesis proteins"/>
    <property type="match status" value="1"/>
</dbReference>
<dbReference type="CDD" id="cd00887">
    <property type="entry name" value="MoeA"/>
    <property type="match status" value="1"/>
</dbReference>
<evidence type="ECO:0000256" key="3">
    <source>
        <dbReference type="ARBA" id="ARBA00010763"/>
    </source>
</evidence>
<keyword evidence="6" id="KW-0460">Magnesium</keyword>
<protein>
    <recommendedName>
        <fullName evidence="6">Molybdopterin molybdenumtransferase</fullName>
        <ecNumber evidence="6">2.10.1.1</ecNumber>
    </recommendedName>
</protein>
<reference evidence="9" key="1">
    <citation type="journal article" date="2019" name="Int. J. Syst. Evol. Microbiol.">
        <title>The Global Catalogue of Microorganisms (GCM) 10K type strain sequencing project: providing services to taxonomists for standard genome sequencing and annotation.</title>
        <authorList>
            <consortium name="The Broad Institute Genomics Platform"/>
            <consortium name="The Broad Institute Genome Sequencing Center for Infectious Disease"/>
            <person name="Wu L."/>
            <person name="Ma J."/>
        </authorList>
    </citation>
    <scope>NUCLEOTIDE SEQUENCE [LARGE SCALE GENOMIC DNA]</scope>
    <source>
        <strain evidence="9">JCM 17664</strain>
    </source>
</reference>
<keyword evidence="9" id="KW-1185">Reference proteome</keyword>
<dbReference type="InterPro" id="IPR038987">
    <property type="entry name" value="MoeA-like"/>
</dbReference>
<keyword evidence="6" id="KW-0808">Transferase</keyword>
<dbReference type="PANTHER" id="PTHR10192:SF5">
    <property type="entry name" value="GEPHYRIN"/>
    <property type="match status" value="1"/>
</dbReference>
<dbReference type="Pfam" id="PF03453">
    <property type="entry name" value="MoeA_N"/>
    <property type="match status" value="1"/>
</dbReference>
<feature type="domain" description="MoaB/Mog" evidence="7">
    <location>
        <begin position="175"/>
        <end position="313"/>
    </location>
</feature>
<evidence type="ECO:0000259" key="7">
    <source>
        <dbReference type="SMART" id="SM00852"/>
    </source>
</evidence>
<dbReference type="PANTHER" id="PTHR10192">
    <property type="entry name" value="MOLYBDOPTERIN BIOSYNTHESIS PROTEIN"/>
    <property type="match status" value="1"/>
</dbReference>
<dbReference type="RefSeq" id="WP_344977091.1">
    <property type="nucleotide sequence ID" value="NZ_BAABFN010000002.1"/>
</dbReference>
<sequence>MHTIREALNLILQHSRYPGTAIIPLEHTLYRVLAEDILADRDYPPFNRSAMDGYALRSGDLKDSNSLKLVYELRAGDHFEPRLQPGECIGITTGAPVPADADTVVRVEDAASAGSRVTFSVAPVRGGQNIAFRGEDIRAQDVLLLKGTSITAPRQAALAMTGHTGVAVSRLPSVAIYSTGNEVQPVRKNGPPHHIRDSNSYALRGLLQSYAIHTPVHDPVPDDPAALKRAFRKGMQADILIISGGVSRGAADYVPGVLEALDIQPLFHRVRIKPGNPLWVGVTPAKNIVFALPGNPVAVQTAFKVFIEPFIRSCLGMPPLRPYYFPMNIPRRKRTAFDEYFPVVLHGVDKHTRVHPVAYNGSGDGIAAAHADGLALHPAGRETLEQQEEVAFYPWHHWF</sequence>
<comment type="cofactor">
    <cofactor evidence="6">
        <name>Mg(2+)</name>
        <dbReference type="ChEBI" id="CHEBI:18420"/>
    </cofactor>
</comment>
<dbReference type="Gene3D" id="3.90.105.10">
    <property type="entry name" value="Molybdopterin biosynthesis moea protein, domain 2"/>
    <property type="match status" value="1"/>
</dbReference>
<keyword evidence="6" id="KW-0500">Molybdenum</keyword>
<dbReference type="Pfam" id="PF00994">
    <property type="entry name" value="MoCF_biosynth"/>
    <property type="match status" value="1"/>
</dbReference>
<dbReference type="EC" id="2.10.1.1" evidence="6"/>
<dbReference type="Proteomes" id="UP001501207">
    <property type="component" value="Unassembled WGS sequence"/>
</dbReference>
<evidence type="ECO:0000256" key="4">
    <source>
        <dbReference type="ARBA" id="ARBA00023150"/>
    </source>
</evidence>
<keyword evidence="4 6" id="KW-0501">Molybdenum cofactor biosynthesis</keyword>
<dbReference type="Gene3D" id="3.40.980.10">
    <property type="entry name" value="MoaB/Mog-like domain"/>
    <property type="match status" value="1"/>
</dbReference>
<evidence type="ECO:0000256" key="1">
    <source>
        <dbReference type="ARBA" id="ARBA00002901"/>
    </source>
</evidence>
<evidence type="ECO:0000313" key="9">
    <source>
        <dbReference type="Proteomes" id="UP001501207"/>
    </source>
</evidence>
<name>A0ABP8FL75_9BACT</name>
<dbReference type="Gene3D" id="2.40.340.10">
    <property type="entry name" value="MoeA, C-terminal, domain IV"/>
    <property type="match status" value="1"/>
</dbReference>
<dbReference type="SUPFAM" id="SSF63867">
    <property type="entry name" value="MoeA C-terminal domain-like"/>
    <property type="match status" value="1"/>
</dbReference>
<dbReference type="Pfam" id="PF03454">
    <property type="entry name" value="MoeA_C"/>
    <property type="match status" value="1"/>
</dbReference>
<dbReference type="InterPro" id="IPR036688">
    <property type="entry name" value="MoeA_C_domain_IV_sf"/>
</dbReference>
<proteinExistence type="inferred from homology"/>
<comment type="function">
    <text evidence="1 6">Catalyzes the insertion of molybdate into adenylated molybdopterin with the concomitant release of AMP.</text>
</comment>
<keyword evidence="6" id="KW-0479">Metal-binding</keyword>
<organism evidence="8 9">
    <name type="scientific">Compostibacter hankyongensis</name>
    <dbReference type="NCBI Taxonomy" id="1007089"/>
    <lineage>
        <taxon>Bacteria</taxon>
        <taxon>Pseudomonadati</taxon>
        <taxon>Bacteroidota</taxon>
        <taxon>Chitinophagia</taxon>
        <taxon>Chitinophagales</taxon>
        <taxon>Chitinophagaceae</taxon>
        <taxon>Compostibacter</taxon>
    </lineage>
</organism>
<dbReference type="Gene3D" id="2.170.190.11">
    <property type="entry name" value="Molybdopterin biosynthesis moea protein, domain 3"/>
    <property type="match status" value="1"/>
</dbReference>
<gene>
    <name evidence="8" type="ORF">GCM10023143_12250</name>
</gene>
<comment type="pathway">
    <text evidence="2 6">Cofactor biosynthesis; molybdopterin biosynthesis.</text>
</comment>
<dbReference type="SUPFAM" id="SSF63882">
    <property type="entry name" value="MoeA N-terminal region -like"/>
    <property type="match status" value="1"/>
</dbReference>
<dbReference type="InterPro" id="IPR005110">
    <property type="entry name" value="MoeA_linker/N"/>
</dbReference>
<dbReference type="InterPro" id="IPR036425">
    <property type="entry name" value="MoaB/Mog-like_dom_sf"/>
</dbReference>
<accession>A0ABP8FL75</accession>
<dbReference type="InterPro" id="IPR001453">
    <property type="entry name" value="MoaB/Mog_dom"/>
</dbReference>
<evidence type="ECO:0000256" key="2">
    <source>
        <dbReference type="ARBA" id="ARBA00005046"/>
    </source>
</evidence>
<evidence type="ECO:0000256" key="6">
    <source>
        <dbReference type="RuleBase" id="RU365090"/>
    </source>
</evidence>
<dbReference type="SMART" id="SM00852">
    <property type="entry name" value="MoCF_biosynth"/>
    <property type="match status" value="1"/>
</dbReference>
<comment type="caution">
    <text evidence="8">The sequence shown here is derived from an EMBL/GenBank/DDBJ whole genome shotgun (WGS) entry which is preliminary data.</text>
</comment>
<comment type="catalytic activity">
    <reaction evidence="5">
        <text>adenylyl-molybdopterin + molybdate = Mo-molybdopterin + AMP + H(+)</text>
        <dbReference type="Rhea" id="RHEA:35047"/>
        <dbReference type="ChEBI" id="CHEBI:15378"/>
        <dbReference type="ChEBI" id="CHEBI:36264"/>
        <dbReference type="ChEBI" id="CHEBI:62727"/>
        <dbReference type="ChEBI" id="CHEBI:71302"/>
        <dbReference type="ChEBI" id="CHEBI:456215"/>
        <dbReference type="EC" id="2.10.1.1"/>
    </reaction>
</comment>
<dbReference type="InterPro" id="IPR036135">
    <property type="entry name" value="MoeA_linker/N_sf"/>
</dbReference>
<comment type="similarity">
    <text evidence="3 6">Belongs to the MoeA family.</text>
</comment>
<evidence type="ECO:0000256" key="5">
    <source>
        <dbReference type="ARBA" id="ARBA00047317"/>
    </source>
</evidence>
<evidence type="ECO:0000313" key="8">
    <source>
        <dbReference type="EMBL" id="GAA4306369.1"/>
    </source>
</evidence>
<dbReference type="InterPro" id="IPR005111">
    <property type="entry name" value="MoeA_C_domain_IV"/>
</dbReference>
<dbReference type="EMBL" id="BAABFN010000002">
    <property type="protein sequence ID" value="GAA4306369.1"/>
    <property type="molecule type" value="Genomic_DNA"/>
</dbReference>